<reference evidence="2" key="1">
    <citation type="submission" date="2019-02" db="EMBL/GenBank/DDBJ databases">
        <authorList>
            <person name="Li S.-H."/>
        </authorList>
    </citation>
    <scope>NUCLEOTIDE SEQUENCE</scope>
    <source>
        <strain evidence="2">IMCC11814</strain>
    </source>
</reference>
<dbReference type="EMBL" id="SHNO01000001">
    <property type="protein sequence ID" value="MCX2977508.1"/>
    <property type="molecule type" value="Genomic_DNA"/>
</dbReference>
<dbReference type="Proteomes" id="UP001143304">
    <property type="component" value="Unassembled WGS sequence"/>
</dbReference>
<keyword evidence="3" id="KW-1185">Reference proteome</keyword>
<organism evidence="2 3">
    <name type="scientific">Candidatus Marimicrobium litorale</name>
    <dbReference type="NCBI Taxonomy" id="2518991"/>
    <lineage>
        <taxon>Bacteria</taxon>
        <taxon>Pseudomonadati</taxon>
        <taxon>Pseudomonadota</taxon>
        <taxon>Gammaproteobacteria</taxon>
        <taxon>Cellvibrionales</taxon>
        <taxon>Halieaceae</taxon>
        <taxon>Marimicrobium</taxon>
    </lineage>
</organism>
<keyword evidence="1" id="KW-0732">Signal</keyword>
<feature type="chain" id="PRO_5045131935" evidence="1">
    <location>
        <begin position="23"/>
        <end position="319"/>
    </location>
</feature>
<name>A0ABT3T5E5_9GAMM</name>
<protein>
    <submittedName>
        <fullName evidence="2">Uncharacterized protein</fullName>
    </submittedName>
</protein>
<comment type="caution">
    <text evidence="2">The sequence shown here is derived from an EMBL/GenBank/DDBJ whole genome shotgun (WGS) entry which is preliminary data.</text>
</comment>
<gene>
    <name evidence="2" type="ORF">EYC82_09105</name>
</gene>
<evidence type="ECO:0000313" key="3">
    <source>
        <dbReference type="Proteomes" id="UP001143304"/>
    </source>
</evidence>
<proteinExistence type="predicted"/>
<feature type="signal peptide" evidence="1">
    <location>
        <begin position="1"/>
        <end position="22"/>
    </location>
</feature>
<evidence type="ECO:0000256" key="1">
    <source>
        <dbReference type="SAM" id="SignalP"/>
    </source>
</evidence>
<evidence type="ECO:0000313" key="2">
    <source>
        <dbReference type="EMBL" id="MCX2977508.1"/>
    </source>
</evidence>
<accession>A0ABT3T5E5</accession>
<dbReference type="RefSeq" id="WP_279249225.1">
    <property type="nucleotide sequence ID" value="NZ_SHNO01000001.1"/>
</dbReference>
<sequence>MILIRTLIVVFCVVFSVHKAVADTPNPGFKSLHIGHSFFKPYAEGMPDYVAAAGIAGHSQTVVFAGGANGAPEALWNNQSKRDEIQAVLNAGDIELFGMTYHPTFSSTEGYENWIGYALEKNAGTRFFISVPWTPYPTSFNAADYANSWVAFNTGFWQDFMDSIRALYPGVDIFSVPYGQSAGELRLLQAAGNLPDAPNLQGNASNSIFKDNLGHAGDILVDLGRLVWLRALYDVDLTNYSYGPSYATDLNALATAIMDGHDPDYDAAYRNDLDGDRVGDAIDNCISTPNPDQELAPGYTNCGAACVTMVCGAASCTNQ</sequence>